<name>A0AAJ0B4L6_9PEZI</name>
<feature type="domain" description="PLD phosphodiesterase" evidence="5">
    <location>
        <begin position="562"/>
        <end position="592"/>
    </location>
</feature>
<feature type="active site" description="Nucleophile" evidence="1">
    <location>
        <position position="326"/>
    </location>
</feature>
<dbReference type="SUPFAM" id="SSF56024">
    <property type="entry name" value="Phospholipase D/nuclease"/>
    <property type="match status" value="2"/>
</dbReference>
<sequence>MSDHNLNAYNGDKDEDEALNAAIALSLSQHASEKFVDLTSDNDDDSEAKTASASVPNKQPTSPIGNQRLVDPVPTGSRPPAIDETASNPVSGISLLGLDRKKMEEERIARLNKRKASEAIDTEAGTSDRDTRPSQRQKTSLASNIQASWTLPSSTPTPSAPPPSSLSSKDASPGIAHPTNPTPRPLPRSDARGASLSISLAPIVRPLTKPVKTDWPARVEIVRPAPLRLPYPRGAIKKTFVRGQSRTGDDITIEEVIQKDILQLAVFSSFQWDDEWLQSKVDLARTNIILVCYASDEDQQEQMRANAPSSRVRFCFPPMQGYGSMHSKLQLLKYENYLRIVVPSANLIPYDWGETGAMENLVFLIDLPRLQTDAEKNAQKLTPFAEELMHFMEAQEFDDRLVQSIRNYDLTATAHYAFVHSIAGSASDKESWKRTGYCGLGRAVKMLNLDTSGPIEVDYVCASLGAIKWDLLRALYFAFQGDSGLKEYQARTATGNHKQAALAGGEVDVLKEHIRIYFPSLKTVVESIGGVDSAGVICLPKRYWEQSTFPKELLYDCKSVRARVLMHTKVAFIRGASGSFAYVGSANLSESAWGRLVKDRVTKEPKFNCRNWECGVLVPASSVPSVAPGVAAGSPSVSKSQVGPNSLDVFRGIVPVPMKFPSVPIGVDRTEGKGPWFYRD</sequence>
<evidence type="ECO:0000259" key="5">
    <source>
        <dbReference type="PROSITE" id="PS50035"/>
    </source>
</evidence>
<dbReference type="GO" id="GO:0003697">
    <property type="term" value="F:single-stranded DNA binding"/>
    <property type="evidence" value="ECO:0007669"/>
    <property type="project" value="TreeGrafter"/>
</dbReference>
<accession>A0AAJ0B4L6</accession>
<evidence type="ECO:0000256" key="1">
    <source>
        <dbReference type="PIRSR" id="PIRSR610347-1"/>
    </source>
</evidence>
<feature type="binding site" evidence="2">
    <location>
        <position position="569"/>
    </location>
    <ligand>
        <name>substrate</name>
    </ligand>
</feature>
<dbReference type="Gene3D" id="3.30.870.10">
    <property type="entry name" value="Endonuclease Chain A"/>
    <property type="match status" value="2"/>
</dbReference>
<feature type="region of interest" description="Disordered" evidence="4">
    <location>
        <begin position="36"/>
        <end position="98"/>
    </location>
</feature>
<dbReference type="Pfam" id="PF06087">
    <property type="entry name" value="Tyr-DNA_phospho"/>
    <property type="match status" value="1"/>
</dbReference>
<reference evidence="6" key="1">
    <citation type="submission" date="2023-06" db="EMBL/GenBank/DDBJ databases">
        <title>Genome-scale phylogeny and comparative genomics of the fungal order Sordariales.</title>
        <authorList>
            <consortium name="Lawrence Berkeley National Laboratory"/>
            <person name="Hensen N."/>
            <person name="Bonometti L."/>
            <person name="Westerberg I."/>
            <person name="Brannstrom I.O."/>
            <person name="Guillou S."/>
            <person name="Cros-Aarteil S."/>
            <person name="Calhoun S."/>
            <person name="Haridas S."/>
            <person name="Kuo A."/>
            <person name="Mondo S."/>
            <person name="Pangilinan J."/>
            <person name="Riley R."/>
            <person name="Labutti K."/>
            <person name="Andreopoulos B."/>
            <person name="Lipzen A."/>
            <person name="Chen C."/>
            <person name="Yanf M."/>
            <person name="Daum C."/>
            <person name="Ng V."/>
            <person name="Clum A."/>
            <person name="Steindorff A."/>
            <person name="Ohm R."/>
            <person name="Martin F."/>
            <person name="Silar P."/>
            <person name="Natvig D."/>
            <person name="Lalanne C."/>
            <person name="Gautier V."/>
            <person name="Ament-Velasquez S.L."/>
            <person name="Kruys A."/>
            <person name="Hutchinson M.I."/>
            <person name="Powell A.J."/>
            <person name="Barry K."/>
            <person name="Miller A.N."/>
            <person name="Grigoriev I.V."/>
            <person name="Debuchy R."/>
            <person name="Gladieux P."/>
            <person name="Thoren M.H."/>
            <person name="Johannesson H."/>
        </authorList>
    </citation>
    <scope>NUCLEOTIDE SEQUENCE</scope>
    <source>
        <strain evidence="6">PSN4</strain>
    </source>
</reference>
<dbReference type="EMBL" id="MU839841">
    <property type="protein sequence ID" value="KAK1751595.1"/>
    <property type="molecule type" value="Genomic_DNA"/>
</dbReference>
<feature type="compositionally biased region" description="Polar residues" evidence="4">
    <location>
        <begin position="134"/>
        <end position="146"/>
    </location>
</feature>
<dbReference type="GO" id="GO:0006281">
    <property type="term" value="P:DNA repair"/>
    <property type="evidence" value="ECO:0007669"/>
    <property type="project" value="InterPro"/>
</dbReference>
<feature type="compositionally biased region" description="Polar residues" evidence="4">
    <location>
        <begin position="49"/>
        <end position="65"/>
    </location>
</feature>
<dbReference type="AlphaFoldDB" id="A0AAJ0B4L6"/>
<dbReference type="GO" id="GO:0003690">
    <property type="term" value="F:double-stranded DNA binding"/>
    <property type="evidence" value="ECO:0007669"/>
    <property type="project" value="TreeGrafter"/>
</dbReference>
<dbReference type="InterPro" id="IPR001736">
    <property type="entry name" value="PLipase_D/transphosphatidylase"/>
</dbReference>
<evidence type="ECO:0000256" key="4">
    <source>
        <dbReference type="SAM" id="MobiDB-lite"/>
    </source>
</evidence>
<feature type="active site" description="Proton donor/acceptor" evidence="1">
    <location>
        <position position="567"/>
    </location>
</feature>
<dbReference type="PANTHER" id="PTHR12415:SF4">
    <property type="entry name" value="TYROSYL-DNA PHOSPHODIESTERASE DOMAIN-CONTAINING PROTEIN"/>
    <property type="match status" value="1"/>
</dbReference>
<keyword evidence="7" id="KW-1185">Reference proteome</keyword>
<dbReference type="GO" id="GO:0017005">
    <property type="term" value="F:3'-tyrosyl-DNA phosphodiesterase activity"/>
    <property type="evidence" value="ECO:0007669"/>
    <property type="project" value="TreeGrafter"/>
</dbReference>
<evidence type="ECO:0000313" key="7">
    <source>
        <dbReference type="Proteomes" id="UP001239445"/>
    </source>
</evidence>
<proteinExistence type="predicted"/>
<feature type="binding site" evidence="2">
    <location>
        <position position="328"/>
    </location>
    <ligand>
        <name>substrate</name>
    </ligand>
</feature>
<evidence type="ECO:0000256" key="2">
    <source>
        <dbReference type="PIRSR" id="PIRSR610347-2"/>
    </source>
</evidence>
<organism evidence="6 7">
    <name type="scientific">Echria macrotheca</name>
    <dbReference type="NCBI Taxonomy" id="438768"/>
    <lineage>
        <taxon>Eukaryota</taxon>
        <taxon>Fungi</taxon>
        <taxon>Dikarya</taxon>
        <taxon>Ascomycota</taxon>
        <taxon>Pezizomycotina</taxon>
        <taxon>Sordariomycetes</taxon>
        <taxon>Sordariomycetidae</taxon>
        <taxon>Sordariales</taxon>
        <taxon>Schizotheciaceae</taxon>
        <taxon>Echria</taxon>
    </lineage>
</organism>
<gene>
    <name evidence="6" type="ORF">QBC47DRAFT_390498</name>
</gene>
<evidence type="ECO:0000256" key="3">
    <source>
        <dbReference type="PIRSR" id="PIRSR610347-3"/>
    </source>
</evidence>
<comment type="caution">
    <text evidence="6">The sequence shown here is derived from an EMBL/GenBank/DDBJ whole genome shotgun (WGS) entry which is preliminary data.</text>
</comment>
<dbReference type="Proteomes" id="UP001239445">
    <property type="component" value="Unassembled WGS sequence"/>
</dbReference>
<feature type="compositionally biased region" description="Low complexity" evidence="4">
    <location>
        <begin position="147"/>
        <end position="157"/>
    </location>
</feature>
<feature type="site" description="Interaction with DNA" evidence="3">
    <location>
        <position position="589"/>
    </location>
</feature>
<dbReference type="InterPro" id="IPR010347">
    <property type="entry name" value="Tdp1"/>
</dbReference>
<feature type="region of interest" description="Disordered" evidence="4">
    <location>
        <begin position="110"/>
        <end position="192"/>
    </location>
</feature>
<protein>
    <submittedName>
        <fullName evidence="6">Tyrosyl-DNA phosphodiesterase-domain-containing protein</fullName>
    </submittedName>
</protein>
<dbReference type="GO" id="GO:0005634">
    <property type="term" value="C:nucleus"/>
    <property type="evidence" value="ECO:0007669"/>
    <property type="project" value="InterPro"/>
</dbReference>
<dbReference type="PROSITE" id="PS50035">
    <property type="entry name" value="PLD"/>
    <property type="match status" value="1"/>
</dbReference>
<evidence type="ECO:0000313" key="6">
    <source>
        <dbReference type="EMBL" id="KAK1751595.1"/>
    </source>
</evidence>
<dbReference type="PANTHER" id="PTHR12415">
    <property type="entry name" value="TYROSYL-DNA PHOSPHODIESTERASE 1"/>
    <property type="match status" value="1"/>
</dbReference>
<dbReference type="CDD" id="cd09123">
    <property type="entry name" value="PLDc_Tdp1_2"/>
    <property type="match status" value="1"/>
</dbReference>
<dbReference type="CDD" id="cd09122">
    <property type="entry name" value="PLDc_Tdp1_1"/>
    <property type="match status" value="1"/>
</dbReference>